<evidence type="ECO:0008006" key="3">
    <source>
        <dbReference type="Google" id="ProtNLM"/>
    </source>
</evidence>
<dbReference type="AlphaFoldDB" id="A0A7W7FYG4"/>
<dbReference type="SUPFAM" id="SSF48371">
    <property type="entry name" value="ARM repeat"/>
    <property type="match status" value="1"/>
</dbReference>
<dbReference type="EMBL" id="JACHMH010000001">
    <property type="protein sequence ID" value="MBB4682085.1"/>
    <property type="molecule type" value="Genomic_DNA"/>
</dbReference>
<dbReference type="Proteomes" id="UP000533598">
    <property type="component" value="Unassembled WGS sequence"/>
</dbReference>
<gene>
    <name evidence="1" type="ORF">HNR67_008203</name>
</gene>
<dbReference type="RefSeq" id="WP_185009115.1">
    <property type="nucleotide sequence ID" value="NZ_BAAAUI010000061.1"/>
</dbReference>
<keyword evidence="2" id="KW-1185">Reference proteome</keyword>
<protein>
    <recommendedName>
        <fullName evidence="3">HEAT repeat domain-containing protein</fullName>
    </recommendedName>
</protein>
<organism evidence="1 2">
    <name type="scientific">Crossiella cryophila</name>
    <dbReference type="NCBI Taxonomy" id="43355"/>
    <lineage>
        <taxon>Bacteria</taxon>
        <taxon>Bacillati</taxon>
        <taxon>Actinomycetota</taxon>
        <taxon>Actinomycetes</taxon>
        <taxon>Pseudonocardiales</taxon>
        <taxon>Pseudonocardiaceae</taxon>
        <taxon>Crossiella</taxon>
    </lineage>
</organism>
<reference evidence="1 2" key="1">
    <citation type="submission" date="2020-08" db="EMBL/GenBank/DDBJ databases">
        <title>Sequencing the genomes of 1000 actinobacteria strains.</title>
        <authorList>
            <person name="Klenk H.-P."/>
        </authorList>
    </citation>
    <scope>NUCLEOTIDE SEQUENCE [LARGE SCALE GENOMIC DNA]</scope>
    <source>
        <strain evidence="1 2">DSM 44230</strain>
    </source>
</reference>
<accession>A0A7W7FYG4</accession>
<name>A0A7W7FYG4_9PSEU</name>
<evidence type="ECO:0000313" key="2">
    <source>
        <dbReference type="Proteomes" id="UP000533598"/>
    </source>
</evidence>
<proteinExistence type="predicted"/>
<sequence>MIFGDDISRPRVLRVLPGEDEVAAYAAEQEWDPISFRQADPAQGVNYEVVWLTEDNLTLHYRQDYVSRSACFLFAGDDPELAEHLAAEMDTALDAYSVEELIDAATTTTEPPERGRALLRLGFGSPPTADDRILPVITAGLRDPDPDLRRTAIWATTYAPWPQYRAPLAELATGEPVPDVRDLAQATLQILERREQDDT</sequence>
<dbReference type="InterPro" id="IPR016024">
    <property type="entry name" value="ARM-type_fold"/>
</dbReference>
<comment type="caution">
    <text evidence="1">The sequence shown here is derived from an EMBL/GenBank/DDBJ whole genome shotgun (WGS) entry which is preliminary data.</text>
</comment>
<dbReference type="InterPro" id="IPR011989">
    <property type="entry name" value="ARM-like"/>
</dbReference>
<evidence type="ECO:0000313" key="1">
    <source>
        <dbReference type="EMBL" id="MBB4682085.1"/>
    </source>
</evidence>
<dbReference type="Pfam" id="PF13646">
    <property type="entry name" value="HEAT_2"/>
    <property type="match status" value="1"/>
</dbReference>
<dbReference type="Gene3D" id="1.25.10.10">
    <property type="entry name" value="Leucine-rich Repeat Variant"/>
    <property type="match status" value="1"/>
</dbReference>